<feature type="binding site" evidence="8">
    <location>
        <position position="121"/>
    </location>
    <ligand>
        <name>Mg(2+)</name>
        <dbReference type="ChEBI" id="CHEBI:18420"/>
    </ligand>
</feature>
<keyword evidence="8" id="KW-0963">Cytoplasm</keyword>
<comment type="catalytic activity">
    <reaction evidence="1 8">
        <text>Endonucleolytic cleavage to 5'-phosphomonoester.</text>
        <dbReference type="EC" id="3.1.26.3"/>
    </reaction>
</comment>
<evidence type="ECO:0000256" key="5">
    <source>
        <dbReference type="ARBA" id="ARBA00022759"/>
    </source>
</evidence>
<keyword evidence="7 8" id="KW-0694">RNA-binding</keyword>
<comment type="cofactor">
    <cofactor evidence="8">
        <name>Mg(2+)</name>
        <dbReference type="ChEBI" id="CHEBI:18420"/>
    </cofactor>
</comment>
<evidence type="ECO:0000256" key="2">
    <source>
        <dbReference type="ARBA" id="ARBA00010183"/>
    </source>
</evidence>
<keyword evidence="8" id="KW-0819">tRNA processing</keyword>
<keyword evidence="3 8" id="KW-0507">mRNA processing</keyword>
<dbReference type="Gene3D" id="1.10.1520.10">
    <property type="entry name" value="Ribonuclease III domain"/>
    <property type="match status" value="1"/>
</dbReference>
<dbReference type="GO" id="GO:0006397">
    <property type="term" value="P:mRNA processing"/>
    <property type="evidence" value="ECO:0007669"/>
    <property type="project" value="UniProtKB-UniRule"/>
</dbReference>
<dbReference type="GO" id="GO:0006364">
    <property type="term" value="P:rRNA processing"/>
    <property type="evidence" value="ECO:0007669"/>
    <property type="project" value="UniProtKB-UniRule"/>
</dbReference>
<evidence type="ECO:0000256" key="1">
    <source>
        <dbReference type="ARBA" id="ARBA00000109"/>
    </source>
</evidence>
<accession>A0ABD8AKF5</accession>
<keyword evidence="6 8" id="KW-0378">Hydrolase</keyword>
<dbReference type="EC" id="3.1.26.3" evidence="8"/>
<proteinExistence type="inferred from homology"/>
<dbReference type="PROSITE" id="PS50137">
    <property type="entry name" value="DS_RBD"/>
    <property type="match status" value="1"/>
</dbReference>
<reference evidence="11 12" key="1">
    <citation type="submission" date="2023-12" db="EMBL/GenBank/DDBJ databases">
        <title>Hybrid Genome Assemblies of Mycoplasma cynos and Mycoplasma felis isolated from Dogs and Cats with Infectious Respiratory Disease.</title>
        <authorList>
            <person name="Framst I."/>
            <person name="Cai H."/>
            <person name="Ramesh P."/>
            <person name="Maboni G."/>
        </authorList>
    </citation>
    <scope>NUCLEOTIDE SEQUENCE [LARGE SCALE GENOMIC DNA]</scope>
    <source>
        <strain evidence="11 12">30510</strain>
    </source>
</reference>
<keyword evidence="8" id="KW-0479">Metal-binding</keyword>
<dbReference type="Pfam" id="PF00035">
    <property type="entry name" value="dsrm"/>
    <property type="match status" value="1"/>
</dbReference>
<dbReference type="InterPro" id="IPR036389">
    <property type="entry name" value="RNase_III_sf"/>
</dbReference>
<dbReference type="GO" id="GO:0005737">
    <property type="term" value="C:cytoplasm"/>
    <property type="evidence" value="ECO:0007669"/>
    <property type="project" value="UniProtKB-SubCell"/>
</dbReference>
<sequence length="229" mass="26178">MSSYESKILEFLKKEKIIPKKLEYFYQATTHKSFNRNDTKAYNYERLEFLGDAILSFIVSAHIFKKINEASQGELTRYRSSIVQTETLSELSKKLGLIKLLRTGPGQMYYEVTGSMKVQADVFEAILGAIFIDQGLLKAKEFVQKHLLSQISNKSLVISDHKDPKTELQEHFQSFSRENISYFVEEKENKTFEAKAIHNKNIYGIGCGTTKKEAETNAAKDALKKLNKG</sequence>
<dbReference type="Pfam" id="PF14622">
    <property type="entry name" value="Ribonucleas_3_3"/>
    <property type="match status" value="1"/>
</dbReference>
<dbReference type="GO" id="GO:0008033">
    <property type="term" value="P:tRNA processing"/>
    <property type="evidence" value="ECO:0007669"/>
    <property type="project" value="UniProtKB-KW"/>
</dbReference>
<feature type="binding site" evidence="8">
    <location>
        <position position="124"/>
    </location>
    <ligand>
        <name>Mg(2+)</name>
        <dbReference type="ChEBI" id="CHEBI:18420"/>
    </ligand>
</feature>
<dbReference type="SUPFAM" id="SSF69065">
    <property type="entry name" value="RNase III domain-like"/>
    <property type="match status" value="1"/>
</dbReference>
<dbReference type="Gene3D" id="3.30.160.20">
    <property type="match status" value="1"/>
</dbReference>
<feature type="binding site" evidence="8">
    <location>
        <position position="48"/>
    </location>
    <ligand>
        <name>Mg(2+)</name>
        <dbReference type="ChEBI" id="CHEBI:18420"/>
    </ligand>
</feature>
<dbReference type="InterPro" id="IPR000999">
    <property type="entry name" value="RNase_III_dom"/>
</dbReference>
<keyword evidence="4 8" id="KW-0540">Nuclease</keyword>
<feature type="active site" evidence="8">
    <location>
        <position position="124"/>
    </location>
</feature>
<comment type="subunit">
    <text evidence="8">Homodimer.</text>
</comment>
<keyword evidence="8" id="KW-0698">rRNA processing</keyword>
<organism evidence="11 12">
    <name type="scientific">Mycoplasmopsis cynos</name>
    <dbReference type="NCBI Taxonomy" id="171284"/>
    <lineage>
        <taxon>Bacteria</taxon>
        <taxon>Bacillati</taxon>
        <taxon>Mycoplasmatota</taxon>
        <taxon>Mycoplasmoidales</taxon>
        <taxon>Metamycoplasmataceae</taxon>
        <taxon>Mycoplasmopsis</taxon>
    </lineage>
</organism>
<evidence type="ECO:0000313" key="12">
    <source>
        <dbReference type="Proteomes" id="UP001327314"/>
    </source>
</evidence>
<dbReference type="Proteomes" id="UP001327314">
    <property type="component" value="Chromosome"/>
</dbReference>
<feature type="domain" description="RNase III" evidence="10">
    <location>
        <begin position="1"/>
        <end position="135"/>
    </location>
</feature>
<dbReference type="GO" id="GO:0004525">
    <property type="term" value="F:ribonuclease III activity"/>
    <property type="evidence" value="ECO:0007669"/>
    <property type="project" value="UniProtKB-UniRule"/>
</dbReference>
<name>A0ABD8AKF5_9BACT</name>
<dbReference type="PROSITE" id="PS50142">
    <property type="entry name" value="RNASE_3_2"/>
    <property type="match status" value="1"/>
</dbReference>
<keyword evidence="8" id="KW-0699">rRNA-binding</keyword>
<comment type="function">
    <text evidence="8">Digests double-stranded RNA. Involved in the processing of primary rRNA transcript to yield the immediate precursors to the large and small rRNAs (23S and 16S). Processes some mRNAs, and tRNAs when they are encoded in the rRNA operon. Processes pre-crRNA and tracrRNA of type II CRISPR loci if present in the organism.</text>
</comment>
<evidence type="ECO:0000259" key="10">
    <source>
        <dbReference type="PROSITE" id="PS50142"/>
    </source>
</evidence>
<dbReference type="RefSeq" id="WP_322936120.1">
    <property type="nucleotide sequence ID" value="NZ_CP141044.1"/>
</dbReference>
<evidence type="ECO:0000256" key="7">
    <source>
        <dbReference type="ARBA" id="ARBA00022884"/>
    </source>
</evidence>
<evidence type="ECO:0000256" key="6">
    <source>
        <dbReference type="ARBA" id="ARBA00022801"/>
    </source>
</evidence>
<dbReference type="AlphaFoldDB" id="A0ABD8AKF5"/>
<evidence type="ECO:0000259" key="9">
    <source>
        <dbReference type="PROSITE" id="PS50137"/>
    </source>
</evidence>
<protein>
    <recommendedName>
        <fullName evidence="8">Ribonuclease 3</fullName>
        <ecNumber evidence="8">3.1.26.3</ecNumber>
    </recommendedName>
    <alternativeName>
        <fullName evidence="8">Ribonuclease III</fullName>
        <shortName evidence="8">RNase III</shortName>
    </alternativeName>
</protein>
<comment type="similarity">
    <text evidence="2">Belongs to the ribonuclease III family.</text>
</comment>
<dbReference type="SUPFAM" id="SSF54768">
    <property type="entry name" value="dsRNA-binding domain-like"/>
    <property type="match status" value="1"/>
</dbReference>
<dbReference type="NCBIfam" id="TIGR02191">
    <property type="entry name" value="RNaseIII"/>
    <property type="match status" value="1"/>
</dbReference>
<dbReference type="HAMAP" id="MF_00104">
    <property type="entry name" value="RNase_III"/>
    <property type="match status" value="1"/>
</dbReference>
<feature type="domain" description="DRBM" evidence="9">
    <location>
        <begin position="163"/>
        <end position="228"/>
    </location>
</feature>
<dbReference type="CDD" id="cd10845">
    <property type="entry name" value="DSRM_RNAse_III_family"/>
    <property type="match status" value="1"/>
</dbReference>
<dbReference type="SMART" id="SM00535">
    <property type="entry name" value="RIBOc"/>
    <property type="match status" value="1"/>
</dbReference>
<dbReference type="InterPro" id="IPR011907">
    <property type="entry name" value="RNase_III"/>
</dbReference>
<dbReference type="PROSITE" id="PS00517">
    <property type="entry name" value="RNASE_3_1"/>
    <property type="match status" value="1"/>
</dbReference>
<evidence type="ECO:0000313" key="11">
    <source>
        <dbReference type="EMBL" id="WQQ19915.1"/>
    </source>
</evidence>
<dbReference type="GO" id="GO:0019843">
    <property type="term" value="F:rRNA binding"/>
    <property type="evidence" value="ECO:0007669"/>
    <property type="project" value="UniProtKB-KW"/>
</dbReference>
<dbReference type="SMART" id="SM00358">
    <property type="entry name" value="DSRM"/>
    <property type="match status" value="1"/>
</dbReference>
<dbReference type="PANTHER" id="PTHR11207">
    <property type="entry name" value="RIBONUCLEASE III"/>
    <property type="match status" value="1"/>
</dbReference>
<dbReference type="CDD" id="cd00593">
    <property type="entry name" value="RIBOc"/>
    <property type="match status" value="1"/>
</dbReference>
<dbReference type="InterPro" id="IPR014720">
    <property type="entry name" value="dsRBD_dom"/>
</dbReference>
<dbReference type="GO" id="GO:0046872">
    <property type="term" value="F:metal ion binding"/>
    <property type="evidence" value="ECO:0007669"/>
    <property type="project" value="UniProtKB-KW"/>
</dbReference>
<dbReference type="EMBL" id="CP141046">
    <property type="protein sequence ID" value="WQQ19915.1"/>
    <property type="molecule type" value="Genomic_DNA"/>
</dbReference>
<evidence type="ECO:0000256" key="4">
    <source>
        <dbReference type="ARBA" id="ARBA00022722"/>
    </source>
</evidence>
<feature type="active site" evidence="8">
    <location>
        <position position="52"/>
    </location>
</feature>
<keyword evidence="8" id="KW-0460">Magnesium</keyword>
<evidence type="ECO:0000256" key="3">
    <source>
        <dbReference type="ARBA" id="ARBA00022664"/>
    </source>
</evidence>
<keyword evidence="5 8" id="KW-0255">Endonuclease</keyword>
<dbReference type="PANTHER" id="PTHR11207:SF0">
    <property type="entry name" value="RIBONUCLEASE 3"/>
    <property type="match status" value="1"/>
</dbReference>
<evidence type="ECO:0000256" key="8">
    <source>
        <dbReference type="HAMAP-Rule" id="MF_00104"/>
    </source>
</evidence>
<gene>
    <name evidence="8 11" type="primary">rnc</name>
    <name evidence="11" type="ORF">RRG46_03705</name>
</gene>
<comment type="subcellular location">
    <subcellularLocation>
        <location evidence="8">Cytoplasm</location>
    </subcellularLocation>
</comment>